<sequence length="87" mass="9646">MGPKPDQRLVAMETKVSDLQNELKALKLTSEKNMSVLERIERRIVEVSVNQQRERQASLMGVPVGSPQTSPTFGHRSGKEVVGETSI</sequence>
<gene>
    <name evidence="2" type="ORF">ANE_LOCUS12139</name>
</gene>
<dbReference type="Proteomes" id="UP000489600">
    <property type="component" value="Unassembled WGS sequence"/>
</dbReference>
<accession>A0A565BJB7</accession>
<protein>
    <submittedName>
        <fullName evidence="2">Uncharacterized protein</fullName>
    </submittedName>
</protein>
<dbReference type="EMBL" id="CABITT030000004">
    <property type="protein sequence ID" value="VVB01695.1"/>
    <property type="molecule type" value="Genomic_DNA"/>
</dbReference>
<evidence type="ECO:0000313" key="3">
    <source>
        <dbReference type="Proteomes" id="UP000489600"/>
    </source>
</evidence>
<evidence type="ECO:0000256" key="1">
    <source>
        <dbReference type="SAM" id="MobiDB-lite"/>
    </source>
</evidence>
<comment type="caution">
    <text evidence="2">The sequence shown here is derived from an EMBL/GenBank/DDBJ whole genome shotgun (WGS) entry which is preliminary data.</text>
</comment>
<dbReference type="AlphaFoldDB" id="A0A565BJB7"/>
<keyword evidence="3" id="KW-1185">Reference proteome</keyword>
<reference evidence="2" key="1">
    <citation type="submission" date="2019-07" db="EMBL/GenBank/DDBJ databases">
        <authorList>
            <person name="Dittberner H."/>
        </authorList>
    </citation>
    <scope>NUCLEOTIDE SEQUENCE [LARGE SCALE GENOMIC DNA]</scope>
</reference>
<feature type="region of interest" description="Disordered" evidence="1">
    <location>
        <begin position="57"/>
        <end position="87"/>
    </location>
</feature>
<feature type="compositionally biased region" description="Basic and acidic residues" evidence="1">
    <location>
        <begin position="77"/>
        <end position="87"/>
    </location>
</feature>
<name>A0A565BJB7_9BRAS</name>
<proteinExistence type="predicted"/>
<organism evidence="2 3">
    <name type="scientific">Arabis nemorensis</name>
    <dbReference type="NCBI Taxonomy" id="586526"/>
    <lineage>
        <taxon>Eukaryota</taxon>
        <taxon>Viridiplantae</taxon>
        <taxon>Streptophyta</taxon>
        <taxon>Embryophyta</taxon>
        <taxon>Tracheophyta</taxon>
        <taxon>Spermatophyta</taxon>
        <taxon>Magnoliopsida</taxon>
        <taxon>eudicotyledons</taxon>
        <taxon>Gunneridae</taxon>
        <taxon>Pentapetalae</taxon>
        <taxon>rosids</taxon>
        <taxon>malvids</taxon>
        <taxon>Brassicales</taxon>
        <taxon>Brassicaceae</taxon>
        <taxon>Arabideae</taxon>
        <taxon>Arabis</taxon>
    </lineage>
</organism>
<evidence type="ECO:0000313" key="2">
    <source>
        <dbReference type="EMBL" id="VVB01695.1"/>
    </source>
</evidence>